<feature type="domain" description="RNA polymerase sigma-70 region 2" evidence="6">
    <location>
        <begin position="37"/>
        <end position="98"/>
    </location>
</feature>
<dbReference type="SUPFAM" id="SSF88659">
    <property type="entry name" value="Sigma3 and sigma4 domains of RNA polymerase sigma factors"/>
    <property type="match status" value="1"/>
</dbReference>
<dbReference type="GO" id="GO:0006352">
    <property type="term" value="P:DNA-templated transcription initiation"/>
    <property type="evidence" value="ECO:0007669"/>
    <property type="project" value="InterPro"/>
</dbReference>
<keyword evidence="2" id="KW-0805">Transcription regulation</keyword>
<evidence type="ECO:0000259" key="7">
    <source>
        <dbReference type="Pfam" id="PF08281"/>
    </source>
</evidence>
<dbReference type="HOGENOM" id="CLU_047691_4_4_10"/>
<proteinExistence type="inferred from homology"/>
<evidence type="ECO:0000313" key="8">
    <source>
        <dbReference type="EMBL" id="EFM01882.1"/>
    </source>
</evidence>
<dbReference type="NCBIfam" id="TIGR02937">
    <property type="entry name" value="sigma70-ECF"/>
    <property type="match status" value="1"/>
</dbReference>
<comment type="similarity">
    <text evidence="1">Belongs to the sigma-70 factor family. ECF subfamily.</text>
</comment>
<feature type="domain" description="RNA polymerase sigma factor 70 region 4 type 2" evidence="7">
    <location>
        <begin position="128"/>
        <end position="179"/>
    </location>
</feature>
<dbReference type="BioCyc" id="PMAR862515-HMP:GMOO-1185-MONOMER"/>
<evidence type="ECO:0000256" key="4">
    <source>
        <dbReference type="ARBA" id="ARBA00023125"/>
    </source>
</evidence>
<evidence type="ECO:0000256" key="2">
    <source>
        <dbReference type="ARBA" id="ARBA00023015"/>
    </source>
</evidence>
<dbReference type="CDD" id="cd06171">
    <property type="entry name" value="Sigma70_r4"/>
    <property type="match status" value="1"/>
</dbReference>
<sequence length="189" mass="21743">MLIAVDILLIHPFIKVTTDKNRSMQQEEFEQWAPTLHRKAIEVSRGYGLSREDADDMAQDVMLKLWTMRADMSHFHSPVALTAAIAKHAVIDFLRKQRPATAEESLLATVANASSPADELEDRENQLWLEHRMHTLPNTEHTLLYMRQVEQRSTEEMSRLLGLSPASVRTILSRARTRLLNDIRQHLNP</sequence>
<dbReference type="EMBL" id="AEEI01000038">
    <property type="protein sequence ID" value="EFM01882.1"/>
    <property type="molecule type" value="Genomic_DNA"/>
</dbReference>
<dbReference type="InterPro" id="IPR013324">
    <property type="entry name" value="RNA_pol_sigma_r3/r4-like"/>
</dbReference>
<dbReference type="GO" id="GO:0016987">
    <property type="term" value="F:sigma factor activity"/>
    <property type="evidence" value="ECO:0007669"/>
    <property type="project" value="UniProtKB-KW"/>
</dbReference>
<gene>
    <name evidence="8" type="ORF">HMPREF0658_1166</name>
</gene>
<evidence type="ECO:0000256" key="3">
    <source>
        <dbReference type="ARBA" id="ARBA00023082"/>
    </source>
</evidence>
<dbReference type="InterPro" id="IPR036388">
    <property type="entry name" value="WH-like_DNA-bd_sf"/>
</dbReference>
<dbReference type="eggNOG" id="COG1595">
    <property type="taxonomic scope" value="Bacteria"/>
</dbReference>
<evidence type="ECO:0000313" key="9">
    <source>
        <dbReference type="Proteomes" id="UP000004394"/>
    </source>
</evidence>
<keyword evidence="4" id="KW-0238">DNA-binding</keyword>
<dbReference type="PANTHER" id="PTHR43133">
    <property type="entry name" value="RNA POLYMERASE ECF-TYPE SIGMA FACTO"/>
    <property type="match status" value="1"/>
</dbReference>
<dbReference type="GO" id="GO:0003677">
    <property type="term" value="F:DNA binding"/>
    <property type="evidence" value="ECO:0007669"/>
    <property type="project" value="UniProtKB-KW"/>
</dbReference>
<dbReference type="Pfam" id="PF04542">
    <property type="entry name" value="Sigma70_r2"/>
    <property type="match status" value="1"/>
</dbReference>
<evidence type="ECO:0000256" key="1">
    <source>
        <dbReference type="ARBA" id="ARBA00010641"/>
    </source>
</evidence>
<dbReference type="Gene3D" id="1.10.1740.10">
    <property type="match status" value="1"/>
</dbReference>
<dbReference type="InterPro" id="IPR039425">
    <property type="entry name" value="RNA_pol_sigma-70-like"/>
</dbReference>
<reference evidence="8" key="1">
    <citation type="submission" date="2010-07" db="EMBL/GenBank/DDBJ databases">
        <authorList>
            <person name="Muzny D."/>
            <person name="Qin X."/>
            <person name="Deng J."/>
            <person name="Jiang H."/>
            <person name="Liu Y."/>
            <person name="Qu J."/>
            <person name="Song X.-Z."/>
            <person name="Zhang L."/>
            <person name="Thornton R."/>
            <person name="Coyle M."/>
            <person name="Francisco L."/>
            <person name="Jackson L."/>
            <person name="Javaid M."/>
            <person name="Korchina V."/>
            <person name="Kovar C."/>
            <person name="Mata R."/>
            <person name="Mathew T."/>
            <person name="Ngo R."/>
            <person name="Nguyen L."/>
            <person name="Nguyen N."/>
            <person name="Okwuonu G."/>
            <person name="Ongeri F."/>
            <person name="Pham C."/>
            <person name="Simmons D."/>
            <person name="Wilczek-Boney K."/>
            <person name="Hale W."/>
            <person name="Jakkamsetti A."/>
            <person name="Pham P."/>
            <person name="Ruth R."/>
            <person name="San Lucas F."/>
            <person name="Warren J."/>
            <person name="Zhang J."/>
            <person name="Zhao Z."/>
            <person name="Zhou C."/>
            <person name="Zhu D."/>
            <person name="Lee S."/>
            <person name="Bess C."/>
            <person name="Blankenburg K."/>
            <person name="Forbes L."/>
            <person name="Fu Q."/>
            <person name="Gubbala S."/>
            <person name="Hirani K."/>
            <person name="Jayaseelan J.C."/>
            <person name="Lara F."/>
            <person name="Munidasa M."/>
            <person name="Palculict T."/>
            <person name="Patil S."/>
            <person name="Pu L.-L."/>
            <person name="Saada N."/>
            <person name="Tang L."/>
            <person name="Weissenberger G."/>
            <person name="Zhu Y."/>
            <person name="Hemphill L."/>
            <person name="Shang Y."/>
            <person name="Youmans B."/>
            <person name="Ayvaz T."/>
            <person name="Ross M."/>
            <person name="Santibanez J."/>
            <person name="Aqrawi P."/>
            <person name="Gross S."/>
            <person name="Joshi V."/>
            <person name="Fowler G."/>
            <person name="Nazareth L."/>
            <person name="Reid J."/>
            <person name="Worley K."/>
            <person name="Petrosino J."/>
            <person name="Highlander S."/>
            <person name="Gibbs R."/>
        </authorList>
    </citation>
    <scope>NUCLEOTIDE SEQUENCE [LARGE SCALE GENOMIC DNA]</scope>
    <source>
        <strain evidence="8">DSM 16973</strain>
    </source>
</reference>
<dbReference type="InterPro" id="IPR014284">
    <property type="entry name" value="RNA_pol_sigma-70_dom"/>
</dbReference>
<keyword evidence="5" id="KW-0804">Transcription</keyword>
<dbReference type="Gene3D" id="1.10.10.10">
    <property type="entry name" value="Winged helix-like DNA-binding domain superfamily/Winged helix DNA-binding domain"/>
    <property type="match status" value="1"/>
</dbReference>
<accession>E0NSL5</accession>
<dbReference type="PANTHER" id="PTHR43133:SF8">
    <property type="entry name" value="RNA POLYMERASE SIGMA FACTOR HI_1459-RELATED"/>
    <property type="match status" value="1"/>
</dbReference>
<protein>
    <submittedName>
        <fullName evidence="8">Sigma-70 region 2</fullName>
    </submittedName>
</protein>
<name>E0NSL5_9BACT</name>
<dbReference type="Pfam" id="PF08281">
    <property type="entry name" value="Sigma70_r4_2"/>
    <property type="match status" value="1"/>
</dbReference>
<dbReference type="SUPFAM" id="SSF88946">
    <property type="entry name" value="Sigma2 domain of RNA polymerase sigma factors"/>
    <property type="match status" value="1"/>
</dbReference>
<keyword evidence="3" id="KW-0731">Sigma factor</keyword>
<organism evidence="8 9">
    <name type="scientific">Hoylesella marshii DSM 16973 = JCM 13450</name>
    <dbReference type="NCBI Taxonomy" id="862515"/>
    <lineage>
        <taxon>Bacteria</taxon>
        <taxon>Pseudomonadati</taxon>
        <taxon>Bacteroidota</taxon>
        <taxon>Bacteroidia</taxon>
        <taxon>Bacteroidales</taxon>
        <taxon>Prevotellaceae</taxon>
        <taxon>Hoylesella</taxon>
    </lineage>
</organism>
<evidence type="ECO:0000256" key="5">
    <source>
        <dbReference type="ARBA" id="ARBA00023163"/>
    </source>
</evidence>
<dbReference type="STRING" id="862515.HMPREF0658_1166"/>
<evidence type="ECO:0000259" key="6">
    <source>
        <dbReference type="Pfam" id="PF04542"/>
    </source>
</evidence>
<comment type="caution">
    <text evidence="8">The sequence shown here is derived from an EMBL/GenBank/DDBJ whole genome shotgun (WGS) entry which is preliminary data.</text>
</comment>
<keyword evidence="9" id="KW-1185">Reference proteome</keyword>
<dbReference type="AlphaFoldDB" id="E0NSL5"/>
<dbReference type="InterPro" id="IPR007627">
    <property type="entry name" value="RNA_pol_sigma70_r2"/>
</dbReference>
<dbReference type="Proteomes" id="UP000004394">
    <property type="component" value="Unassembled WGS sequence"/>
</dbReference>
<dbReference type="InterPro" id="IPR013249">
    <property type="entry name" value="RNA_pol_sigma70_r4_t2"/>
</dbReference>
<dbReference type="InterPro" id="IPR013325">
    <property type="entry name" value="RNA_pol_sigma_r2"/>
</dbReference>